<feature type="compositionally biased region" description="Basic and acidic residues" evidence="2">
    <location>
        <begin position="64"/>
        <end position="75"/>
    </location>
</feature>
<dbReference type="InterPro" id="IPR021410">
    <property type="entry name" value="FAF"/>
</dbReference>
<feature type="region of interest" description="Disordered" evidence="2">
    <location>
        <begin position="60"/>
        <end position="81"/>
    </location>
</feature>
<evidence type="ECO:0000256" key="2">
    <source>
        <dbReference type="SAM" id="MobiDB-lite"/>
    </source>
</evidence>
<gene>
    <name evidence="4" type="ORF">MUK42_23623</name>
</gene>
<dbReference type="Pfam" id="PF11250">
    <property type="entry name" value="FAF"/>
    <property type="match status" value="1"/>
</dbReference>
<keyword evidence="5" id="KW-1185">Reference proteome</keyword>
<feature type="region of interest" description="Disordered" evidence="2">
    <location>
        <begin position="199"/>
        <end position="229"/>
    </location>
</feature>
<protein>
    <recommendedName>
        <fullName evidence="3">FAF domain-containing protein</fullName>
    </recommendedName>
</protein>
<feature type="compositionally biased region" description="Acidic residues" evidence="2">
    <location>
        <begin position="326"/>
        <end position="341"/>
    </location>
</feature>
<dbReference type="EMBL" id="CP097508">
    <property type="protein sequence ID" value="URE12294.1"/>
    <property type="molecule type" value="Genomic_DNA"/>
</dbReference>
<organism evidence="4 5">
    <name type="scientific">Musa troglodytarum</name>
    <name type="common">fe'i banana</name>
    <dbReference type="NCBI Taxonomy" id="320322"/>
    <lineage>
        <taxon>Eukaryota</taxon>
        <taxon>Viridiplantae</taxon>
        <taxon>Streptophyta</taxon>
        <taxon>Embryophyta</taxon>
        <taxon>Tracheophyta</taxon>
        <taxon>Spermatophyta</taxon>
        <taxon>Magnoliopsida</taxon>
        <taxon>Liliopsida</taxon>
        <taxon>Zingiberales</taxon>
        <taxon>Musaceae</taxon>
        <taxon>Musa</taxon>
    </lineage>
</organism>
<evidence type="ECO:0000259" key="3">
    <source>
        <dbReference type="Pfam" id="PF11250"/>
    </source>
</evidence>
<accession>A0A9E7GHV6</accession>
<dbReference type="OrthoDB" id="1303570at2759"/>
<reference evidence="4" key="1">
    <citation type="submission" date="2022-05" db="EMBL/GenBank/DDBJ databases">
        <title>The Musa troglodytarum L. genome provides insights into the mechanism of non-climacteric behaviour and enrichment of carotenoids.</title>
        <authorList>
            <person name="Wang J."/>
        </authorList>
    </citation>
    <scope>NUCLEOTIDE SEQUENCE</scope>
    <source>
        <tissue evidence="4">Leaf</tissue>
    </source>
</reference>
<dbReference type="PANTHER" id="PTHR33155:SF3">
    <property type="entry name" value="PROTEIN FAF-LIKE, CHLOROPLASTIC"/>
    <property type="match status" value="1"/>
</dbReference>
<comment type="similarity">
    <text evidence="1">Belongs to the fantastic four family.</text>
</comment>
<dbReference type="AlphaFoldDB" id="A0A9E7GHV6"/>
<sequence length="509" mass="56388">MMMVQPQSLSITKDNGLFISDTRTKQTSLLLPNSLSERRMSVVVMRSSSATFHLTQRSWPAPAERYRSEEDRPMVQEESDDELPGQFDIWTAIQSQKAAAAAVPATYVHPLMRRSSSLLSRESLDMCTENLGSETGSGDFSSFVDGLDHCCPPKFDDEEKAEELKYVREEQATAIVAVGGEVRTVERERRPRGKELTSVNYHCSTGRPRSFPPPLPSISRRNGPCLHMRPHRRDGRLVVEAVPVTSRNYLRAQRVDGRLLLSFVDLGFGDEPGDESDAADCAAETTPPQTQDDVEQEKDVEGSEAMGITRLKAKEAEESEEHNCYGEEEEESDENNCYDEEEEEEEVEVVDRGTVVEVKVSTQPQQQSGALKVHRSSLVINKFVGGTPLSGMTEGDQNNHNRTVASALAARWPSPTITAARRPSPTTTTAAAAVAAASALGVNIESYNGHGYGGPWTTPLGDHHPTLDNKLLFTSKRRNRGELLHNMRRCSQLRRPLFIWEPCCIATSS</sequence>
<evidence type="ECO:0000313" key="5">
    <source>
        <dbReference type="Proteomes" id="UP001055439"/>
    </source>
</evidence>
<name>A0A9E7GHV6_9LILI</name>
<feature type="compositionally biased region" description="Basic and acidic residues" evidence="2">
    <location>
        <begin position="312"/>
        <end position="325"/>
    </location>
</feature>
<feature type="domain" description="FAF" evidence="3">
    <location>
        <begin position="210"/>
        <end position="263"/>
    </location>
</feature>
<proteinExistence type="inferred from homology"/>
<evidence type="ECO:0000313" key="4">
    <source>
        <dbReference type="EMBL" id="URE12294.1"/>
    </source>
</evidence>
<dbReference type="Proteomes" id="UP001055439">
    <property type="component" value="Chromosome 6"/>
</dbReference>
<feature type="region of interest" description="Disordered" evidence="2">
    <location>
        <begin position="271"/>
        <end position="341"/>
    </location>
</feature>
<dbReference type="PANTHER" id="PTHR33155">
    <property type="entry name" value="FANTASTIC FOUR-LIKE PROTEIN (DUF3049)"/>
    <property type="match status" value="1"/>
</dbReference>
<evidence type="ECO:0000256" key="1">
    <source>
        <dbReference type="ARBA" id="ARBA00008690"/>
    </source>
</evidence>
<dbReference type="InterPro" id="IPR046431">
    <property type="entry name" value="FAF_dom"/>
</dbReference>